<evidence type="ECO:0000256" key="1">
    <source>
        <dbReference type="ARBA" id="ARBA00004127"/>
    </source>
</evidence>
<evidence type="ECO:0000256" key="3">
    <source>
        <dbReference type="ARBA" id="ARBA00022989"/>
    </source>
</evidence>
<dbReference type="Proteomes" id="UP001175211">
    <property type="component" value="Unassembled WGS sequence"/>
</dbReference>
<comment type="caution">
    <text evidence="7">The sequence shown here is derived from an EMBL/GenBank/DDBJ whole genome shotgun (WGS) entry which is preliminary data.</text>
</comment>
<evidence type="ECO:0000313" key="8">
    <source>
        <dbReference type="Proteomes" id="UP001175211"/>
    </source>
</evidence>
<evidence type="ECO:0000259" key="6">
    <source>
        <dbReference type="Pfam" id="PF10277"/>
    </source>
</evidence>
<evidence type="ECO:0000313" key="7">
    <source>
        <dbReference type="EMBL" id="KAK0432745.1"/>
    </source>
</evidence>
<dbReference type="GO" id="GO:0005886">
    <property type="term" value="C:plasma membrane"/>
    <property type="evidence" value="ECO:0007669"/>
    <property type="project" value="TreeGrafter"/>
</dbReference>
<evidence type="ECO:0000256" key="2">
    <source>
        <dbReference type="ARBA" id="ARBA00022692"/>
    </source>
</evidence>
<dbReference type="InterPro" id="IPR050911">
    <property type="entry name" value="DRAM/TMEM150_Autophagy_Mod"/>
</dbReference>
<feature type="transmembrane region" description="Helical" evidence="5">
    <location>
        <begin position="153"/>
        <end position="175"/>
    </location>
</feature>
<dbReference type="Pfam" id="PF10277">
    <property type="entry name" value="Frag1"/>
    <property type="match status" value="1"/>
</dbReference>
<evidence type="ECO:0000256" key="5">
    <source>
        <dbReference type="SAM" id="Phobius"/>
    </source>
</evidence>
<keyword evidence="3 5" id="KW-1133">Transmembrane helix</keyword>
<keyword evidence="4 5" id="KW-0472">Membrane</keyword>
<feature type="transmembrane region" description="Helical" evidence="5">
    <location>
        <begin position="187"/>
        <end position="209"/>
    </location>
</feature>
<proteinExistence type="predicted"/>
<dbReference type="EMBL" id="JAUEPS010000273">
    <property type="protein sequence ID" value="KAK0432745.1"/>
    <property type="molecule type" value="Genomic_DNA"/>
</dbReference>
<name>A0AA39IYB7_ARMTA</name>
<gene>
    <name evidence="7" type="ORF">EV420DRAFT_1319607</name>
</gene>
<organism evidence="7 8">
    <name type="scientific">Armillaria tabescens</name>
    <name type="common">Ringless honey mushroom</name>
    <name type="synonym">Agaricus tabescens</name>
    <dbReference type="NCBI Taxonomy" id="1929756"/>
    <lineage>
        <taxon>Eukaryota</taxon>
        <taxon>Fungi</taxon>
        <taxon>Dikarya</taxon>
        <taxon>Basidiomycota</taxon>
        <taxon>Agaricomycotina</taxon>
        <taxon>Agaricomycetes</taxon>
        <taxon>Agaricomycetidae</taxon>
        <taxon>Agaricales</taxon>
        <taxon>Marasmiineae</taxon>
        <taxon>Physalacriaceae</taxon>
        <taxon>Desarmillaria</taxon>
    </lineage>
</organism>
<feature type="transmembrane region" description="Helical" evidence="5">
    <location>
        <begin position="251"/>
        <end position="273"/>
    </location>
</feature>
<dbReference type="PANTHER" id="PTHR21324">
    <property type="entry name" value="FASTING-INDUCIBLE INTEGRAL MEMBRANE PROTEIN TM6P1-RELATED"/>
    <property type="match status" value="1"/>
</dbReference>
<accession>A0AA39IYB7</accession>
<dbReference type="GeneID" id="85352258"/>
<reference evidence="7" key="1">
    <citation type="submission" date="2023-06" db="EMBL/GenBank/DDBJ databases">
        <authorList>
            <consortium name="Lawrence Berkeley National Laboratory"/>
            <person name="Ahrendt S."/>
            <person name="Sahu N."/>
            <person name="Indic B."/>
            <person name="Wong-Bajracharya J."/>
            <person name="Merenyi Z."/>
            <person name="Ke H.-M."/>
            <person name="Monk M."/>
            <person name="Kocsube S."/>
            <person name="Drula E."/>
            <person name="Lipzen A."/>
            <person name="Balint B."/>
            <person name="Henrissat B."/>
            <person name="Andreopoulos B."/>
            <person name="Martin F.M."/>
            <person name="Harder C.B."/>
            <person name="Rigling D."/>
            <person name="Ford K.L."/>
            <person name="Foster G.D."/>
            <person name="Pangilinan J."/>
            <person name="Papanicolaou A."/>
            <person name="Barry K."/>
            <person name="LaButti K."/>
            <person name="Viragh M."/>
            <person name="Koriabine M."/>
            <person name="Yan M."/>
            <person name="Riley R."/>
            <person name="Champramary S."/>
            <person name="Plett K.L."/>
            <person name="Tsai I.J."/>
            <person name="Slot J."/>
            <person name="Sipos G."/>
            <person name="Plett J."/>
            <person name="Nagy L.G."/>
            <person name="Grigoriev I.V."/>
        </authorList>
    </citation>
    <scope>NUCLEOTIDE SEQUENCE</scope>
    <source>
        <strain evidence="7">CCBAS 213</strain>
    </source>
</reference>
<dbReference type="InterPro" id="IPR019402">
    <property type="entry name" value="CWH43_N"/>
</dbReference>
<protein>
    <submittedName>
        <fullName evidence="7">Frag1/DRAM/Sfk1 family-domain-containing protein</fullName>
    </submittedName>
</protein>
<feature type="transmembrane region" description="Helical" evidence="5">
    <location>
        <begin position="115"/>
        <end position="133"/>
    </location>
</feature>
<keyword evidence="8" id="KW-1185">Reference proteome</keyword>
<feature type="domain" description="CWH43-like N-terminal" evidence="6">
    <location>
        <begin position="64"/>
        <end position="275"/>
    </location>
</feature>
<feature type="transmembrane region" description="Helical" evidence="5">
    <location>
        <begin position="28"/>
        <end position="50"/>
    </location>
</feature>
<dbReference type="GO" id="GO:0012505">
    <property type="term" value="C:endomembrane system"/>
    <property type="evidence" value="ECO:0007669"/>
    <property type="project" value="UniProtKB-SubCell"/>
</dbReference>
<evidence type="ECO:0000256" key="4">
    <source>
        <dbReference type="ARBA" id="ARBA00023136"/>
    </source>
</evidence>
<feature type="transmembrane region" description="Helical" evidence="5">
    <location>
        <begin position="62"/>
        <end position="88"/>
    </location>
</feature>
<comment type="subcellular location">
    <subcellularLocation>
        <location evidence="1">Endomembrane system</location>
        <topology evidence="1">Multi-pass membrane protein</topology>
    </subcellularLocation>
</comment>
<keyword evidence="2 5" id="KW-0812">Transmembrane</keyword>
<dbReference type="RefSeq" id="XP_060321402.1">
    <property type="nucleotide sequence ID" value="XM_060468710.1"/>
</dbReference>
<sequence length="296" mass="33781">MLSLRYAYISWSNDINACGPAFLDRNSHLITCLFLGPRSLFSLLFLFLFLDLISMSDEHQPWTYVWIPILGGFVWFSTLLSMLITWLATGRPHYVSMQGSIACISDIGADILKPLFIVGCTITAVCFFLSLCIERGLRHVGRLVPYMRARERVFGYLSIFGSFIGSCGIILLSIFDTKRYTSLHQVFLFMFMLGVAISVIFTVIEFRWLSRDFQHVRTLKIAYLAKAIIATLLILLVFAFAIAYYQSPHVGAILEWIVAFGFTLYLLTFVFDLRQSKGVQRRQLSAENLRRAIMIG</sequence>
<dbReference type="AlphaFoldDB" id="A0AA39IYB7"/>
<dbReference type="PANTHER" id="PTHR21324:SF2">
    <property type="entry name" value="EG:22E5.9 PROTEIN"/>
    <property type="match status" value="1"/>
</dbReference>
<feature type="transmembrane region" description="Helical" evidence="5">
    <location>
        <begin position="221"/>
        <end position="245"/>
    </location>
</feature>